<gene>
    <name evidence="3" type="ORF">SAPIO_CDS8511</name>
</gene>
<feature type="compositionally biased region" description="Low complexity" evidence="2">
    <location>
        <begin position="15"/>
        <end position="25"/>
    </location>
</feature>
<feature type="compositionally biased region" description="Low complexity" evidence="2">
    <location>
        <begin position="675"/>
        <end position="685"/>
    </location>
</feature>
<dbReference type="AlphaFoldDB" id="A0A084FZT5"/>
<dbReference type="HOGENOM" id="CLU_008442_0_0_1"/>
<organism evidence="3 4">
    <name type="scientific">Pseudallescheria apiosperma</name>
    <name type="common">Scedosporium apiospermum</name>
    <dbReference type="NCBI Taxonomy" id="563466"/>
    <lineage>
        <taxon>Eukaryota</taxon>
        <taxon>Fungi</taxon>
        <taxon>Dikarya</taxon>
        <taxon>Ascomycota</taxon>
        <taxon>Pezizomycotina</taxon>
        <taxon>Sordariomycetes</taxon>
        <taxon>Hypocreomycetidae</taxon>
        <taxon>Microascales</taxon>
        <taxon>Microascaceae</taxon>
        <taxon>Scedosporium</taxon>
    </lineage>
</organism>
<feature type="region of interest" description="Disordered" evidence="2">
    <location>
        <begin position="427"/>
        <end position="477"/>
    </location>
</feature>
<protein>
    <submittedName>
        <fullName evidence="3">Uncharacterized protein</fullName>
    </submittedName>
</protein>
<feature type="region of interest" description="Disordered" evidence="2">
    <location>
        <begin position="325"/>
        <end position="387"/>
    </location>
</feature>
<dbReference type="KEGG" id="sapo:SAPIO_CDS8511"/>
<feature type="compositionally biased region" description="Acidic residues" evidence="2">
    <location>
        <begin position="520"/>
        <end position="533"/>
    </location>
</feature>
<keyword evidence="1" id="KW-0175">Coiled coil</keyword>
<keyword evidence="4" id="KW-1185">Reference proteome</keyword>
<comment type="caution">
    <text evidence="3">The sequence shown here is derived from an EMBL/GenBank/DDBJ whole genome shotgun (WGS) entry which is preliminary data.</text>
</comment>
<feature type="coiled-coil region" evidence="1">
    <location>
        <begin position="72"/>
        <end position="225"/>
    </location>
</feature>
<reference evidence="3 4" key="1">
    <citation type="journal article" date="2014" name="Genome Announc.">
        <title>Draft genome sequence of the pathogenic fungus Scedosporium apiospermum.</title>
        <authorList>
            <person name="Vandeputte P."/>
            <person name="Ghamrawi S."/>
            <person name="Rechenmann M."/>
            <person name="Iltis A."/>
            <person name="Giraud S."/>
            <person name="Fleury M."/>
            <person name="Thornton C."/>
            <person name="Delhaes L."/>
            <person name="Meyer W."/>
            <person name="Papon N."/>
            <person name="Bouchara J.P."/>
        </authorList>
    </citation>
    <scope>NUCLEOTIDE SEQUENCE [LARGE SCALE GENOMIC DNA]</scope>
    <source>
        <strain evidence="3 4">IHEM 14462</strain>
    </source>
</reference>
<dbReference type="GeneID" id="27727583"/>
<dbReference type="RefSeq" id="XP_016640396.1">
    <property type="nucleotide sequence ID" value="XM_016790133.1"/>
</dbReference>
<dbReference type="EMBL" id="JOWA01000121">
    <property type="protein sequence ID" value="KEZ40597.1"/>
    <property type="molecule type" value="Genomic_DNA"/>
</dbReference>
<name>A0A084FZT5_PSEDA</name>
<feature type="region of interest" description="Disordered" evidence="2">
    <location>
        <begin position="1"/>
        <end position="25"/>
    </location>
</feature>
<feature type="compositionally biased region" description="Basic and acidic residues" evidence="2">
    <location>
        <begin position="746"/>
        <end position="758"/>
    </location>
</feature>
<dbReference type="OrthoDB" id="4088568at2759"/>
<dbReference type="OMA" id="KIVGHFV"/>
<feature type="compositionally biased region" description="Polar residues" evidence="2">
    <location>
        <begin position="427"/>
        <end position="437"/>
    </location>
</feature>
<feature type="region of interest" description="Disordered" evidence="2">
    <location>
        <begin position="636"/>
        <end position="707"/>
    </location>
</feature>
<sequence length="758" mass="82944">MTGDDASEAPSQAESDGPSPSSSDVPPLRCCCGDLNCIVLRHNCSILESVEKDVHMAAKLGQALLVRHEAYMVDTERDRATLTSRIKQLETDKRELEAMNTRTIEENRALLDQLEELNNSVSESESRIQVLEASLQASEQTIRRLEITASRAADMERHITTLENDLEHAQNTLVNTEEESRSAVRRWRLAERTIADLQSQLDLMERGAREERERQAEVIDRMERQREIERELSTAAGRLKGAAAVKSLGFGPQSSTGAGTSTVVSHFVRDLLQDNANLQLGIAELRELLANSSDEIQVLRERLSLHQPIHETSPAALVSNLRAELGAPQSPPSREVHIHHHYHVTPKQENRKPKRRRQGMNSLSGFMPPTPEHSSPTLPPTAREQWQRQAIHDPYSPRSPITNESETESSVRWSRASNLISEFALSTLSSSPQSNPRLSMFDGSMALDSDGPPSPSTSIDPLSPTPKSDGNGMQMPVMPLSSNFQGFMPSSPYPACTTALSLGIVELSQPSLPVQHPENVGEDTVEEVDDDDDSSTRTTTERDSPRAEVGQLEEVDDMSSPPSPLQPVLRRTVSHESIMSLSGGLDIHTLKNRPSQLTLCHLGSAQAIVTGITAQPTLSTLGGKRGSAVLRDSLAALPSPTPQQTPGSSFGTLGKWRGWRPWGGRASTGGDEGSNNNDDPPTNDTSAETETAVSVRIKPKPATKEREKDIIRTPGINQPGAIPGFQEYWAASQRRRGAPSKVQPDTVDRAALKDILES</sequence>
<accession>A0A084FZT5</accession>
<dbReference type="SUPFAM" id="SSF57997">
    <property type="entry name" value="Tropomyosin"/>
    <property type="match status" value="1"/>
</dbReference>
<feature type="region of interest" description="Disordered" evidence="2">
    <location>
        <begin position="731"/>
        <end position="758"/>
    </location>
</feature>
<feature type="region of interest" description="Disordered" evidence="2">
    <location>
        <begin position="512"/>
        <end position="567"/>
    </location>
</feature>
<feature type="compositionally biased region" description="Polar residues" evidence="2">
    <location>
        <begin position="456"/>
        <end position="468"/>
    </location>
</feature>
<evidence type="ECO:0000313" key="4">
    <source>
        <dbReference type="Proteomes" id="UP000028545"/>
    </source>
</evidence>
<feature type="coiled-coil region" evidence="1">
    <location>
        <begin position="268"/>
        <end position="302"/>
    </location>
</feature>
<evidence type="ECO:0000256" key="1">
    <source>
        <dbReference type="SAM" id="Coils"/>
    </source>
</evidence>
<proteinExistence type="predicted"/>
<dbReference type="VEuPathDB" id="FungiDB:SAPIO_CDS8511"/>
<evidence type="ECO:0000313" key="3">
    <source>
        <dbReference type="EMBL" id="KEZ40597.1"/>
    </source>
</evidence>
<dbReference type="Proteomes" id="UP000028545">
    <property type="component" value="Unassembled WGS sequence"/>
</dbReference>
<evidence type="ECO:0000256" key="2">
    <source>
        <dbReference type="SAM" id="MobiDB-lite"/>
    </source>
</evidence>